<evidence type="ECO:0000313" key="2">
    <source>
        <dbReference type="EMBL" id="VDD46134.1"/>
    </source>
</evidence>
<protein>
    <submittedName>
        <fullName evidence="2">Uncharacterized protein</fullName>
    </submittedName>
</protein>
<organism evidence="2">
    <name type="scientific">Brassica oleracea</name>
    <name type="common">Wild cabbage</name>
    <dbReference type="NCBI Taxonomy" id="3712"/>
    <lineage>
        <taxon>Eukaryota</taxon>
        <taxon>Viridiplantae</taxon>
        <taxon>Streptophyta</taxon>
        <taxon>Embryophyta</taxon>
        <taxon>Tracheophyta</taxon>
        <taxon>Spermatophyta</taxon>
        <taxon>Magnoliopsida</taxon>
        <taxon>eudicotyledons</taxon>
        <taxon>Gunneridae</taxon>
        <taxon>Pentapetalae</taxon>
        <taxon>rosids</taxon>
        <taxon>malvids</taxon>
        <taxon>Brassicales</taxon>
        <taxon>Brassicaceae</taxon>
        <taxon>Brassiceae</taxon>
        <taxon>Brassica</taxon>
    </lineage>
</organism>
<evidence type="ECO:0000256" key="1">
    <source>
        <dbReference type="SAM" id="MobiDB-lite"/>
    </source>
</evidence>
<dbReference type="EMBL" id="LR031877">
    <property type="protein sequence ID" value="VDD46134.1"/>
    <property type="molecule type" value="Genomic_DNA"/>
</dbReference>
<accession>A0A3P6FER5</accession>
<name>A0A3P6FER5_BRAOL</name>
<dbReference type="AlphaFoldDB" id="A0A3P6FER5"/>
<feature type="compositionally biased region" description="Basic residues" evidence="1">
    <location>
        <begin position="73"/>
        <end position="85"/>
    </location>
</feature>
<sequence length="85" mass="10412">MKIRREEGLKRKQRSIERRMKLRQEEEETRLDYHRLTVEKIDLIWVGVVRLSLPQKRIHHHESIRISFQKPRGGAKTKRRRGQSM</sequence>
<reference evidence="2" key="1">
    <citation type="submission" date="2018-11" db="EMBL/GenBank/DDBJ databases">
        <authorList>
            <consortium name="Genoscope - CEA"/>
            <person name="William W."/>
        </authorList>
    </citation>
    <scope>NUCLEOTIDE SEQUENCE</scope>
</reference>
<gene>
    <name evidence="2" type="ORF">BOLC5T33681H</name>
</gene>
<proteinExistence type="predicted"/>
<feature type="region of interest" description="Disordered" evidence="1">
    <location>
        <begin position="64"/>
        <end position="85"/>
    </location>
</feature>